<evidence type="ECO:0000256" key="7">
    <source>
        <dbReference type="ARBA" id="ARBA00023316"/>
    </source>
</evidence>
<dbReference type="PANTHER" id="PTHR31375">
    <property type="match status" value="1"/>
</dbReference>
<organism evidence="11 12">
    <name type="scientific">Carpinus fangiana</name>
    <dbReference type="NCBI Taxonomy" id="176857"/>
    <lineage>
        <taxon>Eukaryota</taxon>
        <taxon>Viridiplantae</taxon>
        <taxon>Streptophyta</taxon>
        <taxon>Embryophyta</taxon>
        <taxon>Tracheophyta</taxon>
        <taxon>Spermatophyta</taxon>
        <taxon>Magnoliopsida</taxon>
        <taxon>eudicotyledons</taxon>
        <taxon>Gunneridae</taxon>
        <taxon>Pentapetalae</taxon>
        <taxon>rosids</taxon>
        <taxon>fabids</taxon>
        <taxon>Fagales</taxon>
        <taxon>Betulaceae</taxon>
        <taxon>Carpinus</taxon>
    </lineage>
</organism>
<gene>
    <name evidence="11" type="ORF">FH972_006215</name>
</gene>
<comment type="subcellular location">
    <subcellularLocation>
        <location evidence="1">Secreted</location>
        <location evidence="1">Cell wall</location>
    </subcellularLocation>
</comment>
<dbReference type="Gene3D" id="2.160.20.10">
    <property type="entry name" value="Single-stranded right-handed beta-helix, Pectin lyase-like"/>
    <property type="match status" value="1"/>
</dbReference>
<evidence type="ECO:0000256" key="9">
    <source>
        <dbReference type="RuleBase" id="RU361169"/>
    </source>
</evidence>
<dbReference type="OrthoDB" id="187139at2759"/>
<evidence type="ECO:0000256" key="10">
    <source>
        <dbReference type="SAM" id="SignalP"/>
    </source>
</evidence>
<dbReference type="SMART" id="SM00710">
    <property type="entry name" value="PbH1"/>
    <property type="match status" value="5"/>
</dbReference>
<dbReference type="GO" id="GO:0004650">
    <property type="term" value="F:polygalacturonase activity"/>
    <property type="evidence" value="ECO:0007669"/>
    <property type="project" value="InterPro"/>
</dbReference>
<evidence type="ECO:0000313" key="11">
    <source>
        <dbReference type="EMBL" id="KAE8009802.1"/>
    </source>
</evidence>
<proteinExistence type="inferred from homology"/>
<keyword evidence="4" id="KW-0964">Secreted</keyword>
<evidence type="ECO:0000256" key="6">
    <source>
        <dbReference type="ARBA" id="ARBA00023295"/>
    </source>
</evidence>
<evidence type="ECO:0000256" key="3">
    <source>
        <dbReference type="ARBA" id="ARBA00022512"/>
    </source>
</evidence>
<feature type="signal peptide" evidence="10">
    <location>
        <begin position="1"/>
        <end position="25"/>
    </location>
</feature>
<keyword evidence="3" id="KW-0134">Cell wall</keyword>
<evidence type="ECO:0000256" key="8">
    <source>
        <dbReference type="PROSITE-ProRule" id="PRU10052"/>
    </source>
</evidence>
<sequence>MNMAKLSCLLYTLFFILCFSHPSHAIRVYNVVSFGAKADGTVDSTLAFRNAWAAACASADSSTINVPKGTYLLASLALGDCKSSDITFRIDGTLMPLWDGADYRNDYWLSFQGVTGVSIIGGSLDAKGPALWACKASAADCPTGATTLSFTNSKNIRIDGLMSVNSQMFHIVFNGCQNVHVERVKIVAAGDSPNTDGIHVQLSQDVTIMKSTIKTGDDCISIGPGTKNLWIERVRCGPGHGISIGSLAKDMDEAGVQNVTVKNAVFIGTQNGLRIKSWARPSNGFVKRVRFLGAVMKNVQNPIVIDQSYCPHNICPTQVSGVKISDVIYRHIRGTSATKVAIKFDCSSKNPCTGIRLENVKLTCPNQVPESSCRNAIGNTLGLVQPNSCLI</sequence>
<evidence type="ECO:0000256" key="5">
    <source>
        <dbReference type="ARBA" id="ARBA00022801"/>
    </source>
</evidence>
<comment type="similarity">
    <text evidence="2 9">Belongs to the glycosyl hydrolase 28 family.</text>
</comment>
<dbReference type="InterPro" id="IPR011050">
    <property type="entry name" value="Pectin_lyase_fold/virulence"/>
</dbReference>
<dbReference type="InterPro" id="IPR012334">
    <property type="entry name" value="Pectin_lyas_fold"/>
</dbReference>
<keyword evidence="6 9" id="KW-0326">Glycosidase</keyword>
<feature type="chain" id="PRO_5024387327" description="Pectate lyase superfamily protein domain-containing protein" evidence="10">
    <location>
        <begin position="26"/>
        <end position="391"/>
    </location>
</feature>
<dbReference type="EMBL" id="CM017322">
    <property type="protein sequence ID" value="KAE8009802.1"/>
    <property type="molecule type" value="Genomic_DNA"/>
</dbReference>
<keyword evidence="12" id="KW-1185">Reference proteome</keyword>
<dbReference type="FunFam" id="2.160.20.10:FF:000004">
    <property type="entry name" value="Pectin lyase-like superfamily protein"/>
    <property type="match status" value="1"/>
</dbReference>
<dbReference type="AlphaFoldDB" id="A0A5N6QV46"/>
<keyword evidence="7" id="KW-0961">Cell wall biogenesis/degradation</keyword>
<dbReference type="GO" id="GO:0005975">
    <property type="term" value="P:carbohydrate metabolic process"/>
    <property type="evidence" value="ECO:0007669"/>
    <property type="project" value="InterPro"/>
</dbReference>
<dbReference type="PROSITE" id="PS00502">
    <property type="entry name" value="POLYGALACTURONASE"/>
    <property type="match status" value="1"/>
</dbReference>
<keyword evidence="5 9" id="KW-0378">Hydrolase</keyword>
<accession>A0A5N6QV46</accession>
<dbReference type="Pfam" id="PF00295">
    <property type="entry name" value="Glyco_hydro_28"/>
    <property type="match status" value="1"/>
</dbReference>
<dbReference type="InterPro" id="IPR006626">
    <property type="entry name" value="PbH1"/>
</dbReference>
<dbReference type="InterPro" id="IPR000743">
    <property type="entry name" value="Glyco_hydro_28"/>
</dbReference>
<name>A0A5N6QV46_9ROSI</name>
<feature type="active site" evidence="8">
    <location>
        <position position="240"/>
    </location>
</feature>
<evidence type="ECO:0000256" key="1">
    <source>
        <dbReference type="ARBA" id="ARBA00004191"/>
    </source>
</evidence>
<evidence type="ECO:0000256" key="4">
    <source>
        <dbReference type="ARBA" id="ARBA00022525"/>
    </source>
</evidence>
<evidence type="ECO:0000313" key="12">
    <source>
        <dbReference type="Proteomes" id="UP000327013"/>
    </source>
</evidence>
<dbReference type="Proteomes" id="UP000327013">
    <property type="component" value="Chromosome 2"/>
</dbReference>
<dbReference type="SUPFAM" id="SSF51126">
    <property type="entry name" value="Pectin lyase-like"/>
    <property type="match status" value="1"/>
</dbReference>
<reference evidence="11 12" key="1">
    <citation type="submission" date="2019-06" db="EMBL/GenBank/DDBJ databases">
        <title>A chromosomal-level reference genome of Carpinus fangiana (Coryloideae, Betulaceae).</title>
        <authorList>
            <person name="Yang X."/>
            <person name="Wang Z."/>
            <person name="Zhang L."/>
            <person name="Hao G."/>
            <person name="Liu J."/>
            <person name="Yang Y."/>
        </authorList>
    </citation>
    <scope>NUCLEOTIDE SEQUENCE [LARGE SCALE GENOMIC DNA]</scope>
    <source>
        <strain evidence="11">Cfa_2016G</strain>
        <tissue evidence="11">Leaf</tissue>
    </source>
</reference>
<evidence type="ECO:0000256" key="2">
    <source>
        <dbReference type="ARBA" id="ARBA00008834"/>
    </source>
</evidence>
<keyword evidence="10" id="KW-0732">Signal</keyword>
<evidence type="ECO:0008006" key="13">
    <source>
        <dbReference type="Google" id="ProtNLM"/>
    </source>
</evidence>
<protein>
    <recommendedName>
        <fullName evidence="13">Pectate lyase superfamily protein domain-containing protein</fullName>
    </recommendedName>
</protein>
<dbReference type="GO" id="GO:0071555">
    <property type="term" value="P:cell wall organization"/>
    <property type="evidence" value="ECO:0007669"/>
    <property type="project" value="UniProtKB-KW"/>
</dbReference>